<evidence type="ECO:0000313" key="1">
    <source>
        <dbReference type="EMBL" id="RDX39935.1"/>
    </source>
</evidence>
<dbReference type="Proteomes" id="UP000256964">
    <property type="component" value="Unassembled WGS sequence"/>
</dbReference>
<protein>
    <submittedName>
        <fullName evidence="1">Uncharacterized protein</fullName>
    </submittedName>
</protein>
<sequence length="236" mass="26855">ILLLLDMKSLLGLRPCSRAFLRMVTEELKDHMEQVVTPFVPKPRAFLDHLPSVEGYIGGSAAIPFFVRDACYRANALEVFVPFHTVLEFGRHLTRVQQAREEDDFGSDDDFVDYLPHRASRSVTRYRTPAGVVVLICGCFMDPLAPIACAWSSLHVCYANPDYFGHGYPRLTMERRGLIGDGIGEENEVCARMRRMRKRGFDLRASPRAWPEYATLAPCAARRFACHTQPRNFLDE</sequence>
<feature type="non-terminal residue" evidence="1">
    <location>
        <position position="1"/>
    </location>
</feature>
<proteinExistence type="predicted"/>
<gene>
    <name evidence="1" type="ORF">OH76DRAFT_1300946</name>
</gene>
<name>A0A371CI18_9APHY</name>
<dbReference type="OrthoDB" id="2757384at2759"/>
<reference evidence="1 2" key="1">
    <citation type="journal article" date="2018" name="Biotechnol. Biofuels">
        <title>Integrative visual omics of the white-rot fungus Polyporus brumalis exposes the biotechnological potential of its oxidative enzymes for delignifying raw plant biomass.</title>
        <authorList>
            <person name="Miyauchi S."/>
            <person name="Rancon A."/>
            <person name="Drula E."/>
            <person name="Hage H."/>
            <person name="Chaduli D."/>
            <person name="Favel A."/>
            <person name="Grisel S."/>
            <person name="Henrissat B."/>
            <person name="Herpoel-Gimbert I."/>
            <person name="Ruiz-Duenas F.J."/>
            <person name="Chevret D."/>
            <person name="Hainaut M."/>
            <person name="Lin J."/>
            <person name="Wang M."/>
            <person name="Pangilinan J."/>
            <person name="Lipzen A."/>
            <person name="Lesage-Meessen L."/>
            <person name="Navarro D."/>
            <person name="Riley R."/>
            <person name="Grigoriev I.V."/>
            <person name="Zhou S."/>
            <person name="Raouche S."/>
            <person name="Rosso M.N."/>
        </authorList>
    </citation>
    <scope>NUCLEOTIDE SEQUENCE [LARGE SCALE GENOMIC DNA]</scope>
    <source>
        <strain evidence="1 2">BRFM 1820</strain>
    </source>
</reference>
<dbReference type="AlphaFoldDB" id="A0A371CI18"/>
<keyword evidence="2" id="KW-1185">Reference proteome</keyword>
<dbReference type="EMBL" id="KZ857613">
    <property type="protein sequence ID" value="RDX39935.1"/>
    <property type="molecule type" value="Genomic_DNA"/>
</dbReference>
<organism evidence="1 2">
    <name type="scientific">Lentinus brumalis</name>
    <dbReference type="NCBI Taxonomy" id="2498619"/>
    <lineage>
        <taxon>Eukaryota</taxon>
        <taxon>Fungi</taxon>
        <taxon>Dikarya</taxon>
        <taxon>Basidiomycota</taxon>
        <taxon>Agaricomycotina</taxon>
        <taxon>Agaricomycetes</taxon>
        <taxon>Polyporales</taxon>
        <taxon>Polyporaceae</taxon>
        <taxon>Lentinus</taxon>
    </lineage>
</organism>
<evidence type="ECO:0000313" key="2">
    <source>
        <dbReference type="Proteomes" id="UP000256964"/>
    </source>
</evidence>
<feature type="non-terminal residue" evidence="1">
    <location>
        <position position="236"/>
    </location>
</feature>
<accession>A0A371CI18</accession>